<keyword evidence="1" id="KW-0732">Signal</keyword>
<protein>
    <submittedName>
        <fullName evidence="3">Defensin-like protein</fullName>
    </submittedName>
</protein>
<keyword evidence="2" id="KW-1185">Reference proteome</keyword>
<evidence type="ECO:0000313" key="2">
    <source>
        <dbReference type="Proteomes" id="UP000887577"/>
    </source>
</evidence>
<dbReference type="Proteomes" id="UP000887577">
    <property type="component" value="Unplaced"/>
</dbReference>
<evidence type="ECO:0000256" key="1">
    <source>
        <dbReference type="SAM" id="SignalP"/>
    </source>
</evidence>
<dbReference type="AlphaFoldDB" id="A0A914YZM6"/>
<feature type="signal peptide" evidence="1">
    <location>
        <begin position="1"/>
        <end position="21"/>
    </location>
</feature>
<dbReference type="WBParaSite" id="PSU_v2.g5553.t1">
    <property type="protein sequence ID" value="PSU_v2.g5553.t1"/>
    <property type="gene ID" value="PSU_v2.g5553"/>
</dbReference>
<proteinExistence type="predicted"/>
<evidence type="ECO:0000313" key="3">
    <source>
        <dbReference type="WBParaSite" id="PSU_v2.g5553.t1"/>
    </source>
</evidence>
<name>A0A914YZM6_9BILA</name>
<accession>A0A914YZM6</accession>
<organism evidence="2 3">
    <name type="scientific">Panagrolaimus superbus</name>
    <dbReference type="NCBI Taxonomy" id="310955"/>
    <lineage>
        <taxon>Eukaryota</taxon>
        <taxon>Metazoa</taxon>
        <taxon>Ecdysozoa</taxon>
        <taxon>Nematoda</taxon>
        <taxon>Chromadorea</taxon>
        <taxon>Rhabditida</taxon>
        <taxon>Tylenchina</taxon>
        <taxon>Panagrolaimomorpha</taxon>
        <taxon>Panagrolaimoidea</taxon>
        <taxon>Panagrolaimidae</taxon>
        <taxon>Panagrolaimus</taxon>
    </lineage>
</organism>
<sequence length="127" mass="14062">MKFTILIISLFFVLFTSNVVSEESSMMSECSTFCPTFCKGKCDGTQVVTASCDGSQCHCKCSVTTVGCKSVECEKYCKEHSGGRHFEASCSKPHICKCLFGDSTKDMNRVNYPIPKDAHYEVVIKPE</sequence>
<reference evidence="3" key="1">
    <citation type="submission" date="2022-11" db="UniProtKB">
        <authorList>
            <consortium name="WormBaseParasite"/>
        </authorList>
    </citation>
    <scope>IDENTIFICATION</scope>
</reference>
<feature type="chain" id="PRO_5038035901" evidence="1">
    <location>
        <begin position="22"/>
        <end position="127"/>
    </location>
</feature>